<name>A0A942I7T7_9HYPH</name>
<dbReference type="RefSeq" id="WP_188254275.1">
    <property type="nucleotide sequence ID" value="NZ_JABVCF010000004.1"/>
</dbReference>
<keyword evidence="2" id="KW-1185">Reference proteome</keyword>
<sequence length="140" mass="16605">MIELIEAPAKLYRVGRREDWRGLWYDGEARPVNTIYTLDGAKAADLPMGPHPYFRAFKSRWLSVTDSLEGLCNWFSVKDCVQLINMNYELLKVSVERYARFHFPERGYSHEVYRPDDCVRIRRMDFHAWVRSRVTEKEAA</sequence>
<proteinExistence type="predicted"/>
<reference evidence="1" key="1">
    <citation type="submission" date="2021-04" db="EMBL/GenBank/DDBJ databases">
        <title>Pseudaminobacter soli sp. nov., isolated from paddy soil contaminated by heavy metals.</title>
        <authorList>
            <person name="Zhang K."/>
        </authorList>
    </citation>
    <scope>NUCLEOTIDE SEQUENCE</scope>
    <source>
        <strain evidence="1">19-2017</strain>
    </source>
</reference>
<comment type="caution">
    <text evidence="1">The sequence shown here is derived from an EMBL/GenBank/DDBJ whole genome shotgun (WGS) entry which is preliminary data.</text>
</comment>
<gene>
    <name evidence="1" type="ORF">KEU06_08720</name>
</gene>
<protein>
    <submittedName>
        <fullName evidence="1">Uncharacterized protein</fullName>
    </submittedName>
</protein>
<evidence type="ECO:0000313" key="2">
    <source>
        <dbReference type="Proteomes" id="UP000680348"/>
    </source>
</evidence>
<accession>A0A942I7T7</accession>
<dbReference type="AlphaFoldDB" id="A0A942I7T7"/>
<organism evidence="1 2">
    <name type="scientific">Pseudaminobacter soli</name>
    <name type="common">ex Zhang et al. 2022</name>
    <dbReference type="NCBI Taxonomy" id="2831468"/>
    <lineage>
        <taxon>Bacteria</taxon>
        <taxon>Pseudomonadati</taxon>
        <taxon>Pseudomonadota</taxon>
        <taxon>Alphaproteobacteria</taxon>
        <taxon>Hyphomicrobiales</taxon>
        <taxon>Phyllobacteriaceae</taxon>
        <taxon>Pseudaminobacter</taxon>
    </lineage>
</organism>
<dbReference type="EMBL" id="JAGWCR010000004">
    <property type="protein sequence ID" value="MBS3648710.1"/>
    <property type="molecule type" value="Genomic_DNA"/>
</dbReference>
<dbReference type="Proteomes" id="UP000680348">
    <property type="component" value="Unassembled WGS sequence"/>
</dbReference>
<evidence type="ECO:0000313" key="1">
    <source>
        <dbReference type="EMBL" id="MBS3648710.1"/>
    </source>
</evidence>